<sequence length="623" mass="73101">MINFKSLLSRVENLINKDMIDDELQVYIDYLKYIEVNTIEGAVKAEFYASFGYFLFNLQAYDECLNMFMEAQNYGYALNEVKGFIFEGFIQPNLNEFEGNYKGNIKKVKNKLHTKKIIGFENLKFSLIPTMNKNIYYIFDKSSNKIIERMEYDNNYCMKYEIKDKFSDFIIVENYDWRKISNVIDIIKKTNRKAYIVISDMEKFQSVFQGMLIDGEIYKNILIFNGLEEMNEYFEKTDQYIPRNIIDYTGNLSNIEKVIDNIHKNRISKNGRKGSNVLFSICIPSYNRGDKAYNNVINTLKSCYDEEIEVIISNNGSNNDTNEYYDKIKQINDSRVKYFRFDENQGFAKNLCKVCEIAVGNFILLLSDEDFIDVNNVFKIMDIMRSKKDEISIIRTSGTIQAGPPLTTLKKAGKDAMLGYMLSSNYMSGVIFNRNILKKYKCREYIINNLDNVTCSYYPHMVWELILCQYGDVIGLSDIVILEGKAEKREDKSIYSYATIESRIEQHIGFFKVMEQLEICRSDFNIFRQMYINLCSKTMILVTLSIDVFYSNSETNLINLIDSAYDICLKCLDTLYLKNKGKLYYYESDKQIINTVYEDYKRNISTKYSKYTSKRCVEKQLIV</sequence>
<protein>
    <submittedName>
        <fullName evidence="2">Glycosyl transferase family 2</fullName>
    </submittedName>
</protein>
<evidence type="ECO:0000313" key="3">
    <source>
        <dbReference type="Proteomes" id="UP000198597"/>
    </source>
</evidence>
<evidence type="ECO:0000259" key="1">
    <source>
        <dbReference type="Pfam" id="PF00535"/>
    </source>
</evidence>
<dbReference type="Proteomes" id="UP000198597">
    <property type="component" value="Unassembled WGS sequence"/>
</dbReference>
<dbReference type="SUPFAM" id="SSF53448">
    <property type="entry name" value="Nucleotide-diphospho-sugar transferases"/>
    <property type="match status" value="1"/>
</dbReference>
<gene>
    <name evidence="2" type="ORF">SAMN04488529_10811</name>
</gene>
<dbReference type="InterPro" id="IPR001173">
    <property type="entry name" value="Glyco_trans_2-like"/>
</dbReference>
<reference evidence="2 3" key="1">
    <citation type="submission" date="2016-10" db="EMBL/GenBank/DDBJ databases">
        <authorList>
            <person name="de Groot N.N."/>
        </authorList>
    </citation>
    <scope>NUCLEOTIDE SEQUENCE [LARGE SCALE GENOMIC DNA]</scope>
    <source>
        <strain evidence="2 3">DSM 12272</strain>
    </source>
</reference>
<evidence type="ECO:0000313" key="2">
    <source>
        <dbReference type="EMBL" id="SDP56595.1"/>
    </source>
</evidence>
<dbReference type="CDD" id="cd00761">
    <property type="entry name" value="Glyco_tranf_GTA_type"/>
    <property type="match status" value="1"/>
</dbReference>
<keyword evidence="3" id="KW-1185">Reference proteome</keyword>
<dbReference type="AlphaFoldDB" id="A0A1H0TS17"/>
<dbReference type="RefSeq" id="WP_089970497.1">
    <property type="nucleotide sequence ID" value="NZ_FNJM01000008.1"/>
</dbReference>
<keyword evidence="2" id="KW-0808">Transferase</keyword>
<dbReference type="Gene3D" id="3.90.550.10">
    <property type="entry name" value="Spore Coat Polysaccharide Biosynthesis Protein SpsA, Chain A"/>
    <property type="match status" value="1"/>
</dbReference>
<dbReference type="GO" id="GO:0016740">
    <property type="term" value="F:transferase activity"/>
    <property type="evidence" value="ECO:0007669"/>
    <property type="project" value="UniProtKB-KW"/>
</dbReference>
<proteinExistence type="predicted"/>
<dbReference type="STRING" id="94869.SAMN04488529_10811"/>
<dbReference type="EMBL" id="FNJM01000008">
    <property type="protein sequence ID" value="SDP56595.1"/>
    <property type="molecule type" value="Genomic_DNA"/>
</dbReference>
<dbReference type="InterPro" id="IPR029044">
    <property type="entry name" value="Nucleotide-diphossugar_trans"/>
</dbReference>
<dbReference type="Pfam" id="PF00535">
    <property type="entry name" value="Glycos_transf_2"/>
    <property type="match status" value="1"/>
</dbReference>
<name>A0A1H0TS17_9CLOT</name>
<accession>A0A1H0TS17</accession>
<organism evidence="2 3">
    <name type="scientific">Clostridium gasigenes</name>
    <dbReference type="NCBI Taxonomy" id="94869"/>
    <lineage>
        <taxon>Bacteria</taxon>
        <taxon>Bacillati</taxon>
        <taxon>Bacillota</taxon>
        <taxon>Clostridia</taxon>
        <taxon>Eubacteriales</taxon>
        <taxon>Clostridiaceae</taxon>
        <taxon>Clostridium</taxon>
    </lineage>
</organism>
<dbReference type="OrthoDB" id="9813495at2"/>
<feature type="domain" description="Glycosyltransferase 2-like" evidence="1">
    <location>
        <begin position="280"/>
        <end position="393"/>
    </location>
</feature>